<feature type="coiled-coil region" evidence="1">
    <location>
        <begin position="1283"/>
        <end position="1313"/>
    </location>
</feature>
<evidence type="ECO:0000256" key="1">
    <source>
        <dbReference type="SAM" id="Coils"/>
    </source>
</evidence>
<evidence type="ECO:0000313" key="3">
    <source>
        <dbReference type="EMBL" id="TNV87651.1"/>
    </source>
</evidence>
<accession>A0A8J8TAR8</accession>
<reference evidence="3" key="1">
    <citation type="submission" date="2019-06" db="EMBL/GenBank/DDBJ databases">
        <authorList>
            <person name="Zheng W."/>
        </authorList>
    </citation>
    <scope>NUCLEOTIDE SEQUENCE</scope>
    <source>
        <strain evidence="3">QDHG01</strain>
    </source>
</reference>
<dbReference type="Proteomes" id="UP000785679">
    <property type="component" value="Unassembled WGS sequence"/>
</dbReference>
<keyword evidence="1" id="KW-0175">Coiled coil</keyword>
<evidence type="ECO:0000259" key="2">
    <source>
        <dbReference type="SMART" id="SM00382"/>
    </source>
</evidence>
<comment type="caution">
    <text evidence="3">The sequence shown here is derived from an EMBL/GenBank/DDBJ whole genome shotgun (WGS) entry which is preliminary data.</text>
</comment>
<dbReference type="SUPFAM" id="SSF52540">
    <property type="entry name" value="P-loop containing nucleoside triphosphate hydrolases"/>
    <property type="match status" value="2"/>
</dbReference>
<feature type="domain" description="AAA+ ATPase" evidence="2">
    <location>
        <begin position="1793"/>
        <end position="1916"/>
    </location>
</feature>
<gene>
    <name evidence="3" type="ORF">FGO68_gene686</name>
</gene>
<proteinExistence type="predicted"/>
<dbReference type="CDD" id="cd00009">
    <property type="entry name" value="AAA"/>
    <property type="match status" value="1"/>
</dbReference>
<keyword evidence="4" id="KW-1185">Reference proteome</keyword>
<dbReference type="Gene3D" id="3.40.50.300">
    <property type="entry name" value="P-loop containing nucleotide triphosphate hydrolases"/>
    <property type="match status" value="2"/>
</dbReference>
<dbReference type="EMBL" id="RRYP01000296">
    <property type="protein sequence ID" value="TNV87651.1"/>
    <property type="molecule type" value="Genomic_DNA"/>
</dbReference>
<dbReference type="InterPro" id="IPR027417">
    <property type="entry name" value="P-loop_NTPase"/>
</dbReference>
<protein>
    <recommendedName>
        <fullName evidence="2">AAA+ ATPase domain-containing protein</fullName>
    </recommendedName>
</protein>
<feature type="domain" description="AAA+ ATPase" evidence="2">
    <location>
        <begin position="734"/>
        <end position="874"/>
    </location>
</feature>
<evidence type="ECO:0000313" key="4">
    <source>
        <dbReference type="Proteomes" id="UP000785679"/>
    </source>
</evidence>
<dbReference type="InterPro" id="IPR003593">
    <property type="entry name" value="AAA+_ATPase"/>
</dbReference>
<sequence>MMLNCIVRPEQQKNNIIIKMENIQEAIETTQAQFEYLVRPLCFRYKLQHSPAQLGGDSQEQRSPDFHRVDVQLSKECISVEKDENGSSIVKYLYRIRDIKKAINDDIQSGGQGQLVQITDKTQLKYFDSGAWAPLKQEDIFIFSDQTYTEQENLKSYKRQKFEPPYLIDVLVLNPPLTGLASNFSAPINPELREILDSSKLRPQFSQAVNRYAQDKFNMNMSKIDEEDSVSPSINTAQVLTQLEDLRDGEHRVTIGSTLKDSVEGTIKPQLSSNQAKNPLRPQFSQNQLEQQFSNGITLIGSSSSQPKTPEQLLQQYLRQHFEKNKLDMAFIHADPLLYRNEKNDQIEETKAPPLQVIQEFENLTRSLAVCHRQFRLERIFGTSDNVLLAYNQQPLIMHFSCHGTEIKGKYCLCFDSAKEPCIMDFYIERRVVSLMKDNNANKILIVFISACQSEKIGKIFKKYGAPVVIAINKDSTIKDEACLKFSQSFYNKLLNGGTPKEAFNAGITMITTSQMNTNNCCCSHDHLRSCKWDKKLVEDQTLTREQQFIREKKFKTDQHSYHQFSQANGLQKACTCETINSFLHKKNCEYAKFFIEKFIADEFKANPKKWMEGVLQVRICCCRPDLPHNEVSKFMLIERDPYKEEPGEKKKTPEEIKIEEEKIEKMNADDQVVLNCNIFDSREKDQGGHLVKVETSKLVRLKPDFQQDSIFMRKFLVKFIVEFIAAKNSGLPDTNIINIYGEKGLGKGDIVSYAARYALYNANDFKSVIFVDASRTQSVKSLKERMAQQMDQNGKEIIDILKNFDENEHALFILDKLSNLLEKEQDQFNSFIQEIMTQFSYKVKMIFITESEYKCDYYDKIETKEIKQLSPQEAVMYIAQKGGFDTQGLKEYCSKYTDKECIEMLENHELINKPWGFQRSPRDLKGFIELLKEYAIKKIKAIKLDLSKGLCDPNELVKWNFERLISLQPITHHQVQYDLLYILCVNPSGILDNALEGLASFLKGSSDESVDITFLEEEKSIPPWKEFLNALIQTSDNGSQKAGATYDFVKINQVYGSNNQYLINSPSKAKILMQLLANHELMKPRVTRLFKISLAFITAQSRDILDWWYSQQVSSDIELRTVSASSGQGDNWRSYVKRTEEFAQIIEMRLNPFNRVFPRSQNQLQLIATLTKLEKPVSTLSQIYFLHPNEAFKAYQDSFEYILSVDNLKEVLISEDLQEPILFDLLEELGITVISFLIDNNMPTQAEQYLLKCKQVAEHYKMVSLERKLIILRVALKLGGGRLENRITVEELEKLIKDLEQLEQSVNYQEETQVQNEQLKGDVAFLKALLYHRLLELKGDSKGEQIPPSSQAIDSINSASLVSNYSSQISLESMLSLPVIVTRDMYNQQLTIAKVVFEQHQLLFSLFKVHFIEWNAIQSDIRKLGMKYTRDEVQACFEQILNIAKEGGFKYYEARIMYEQGLYMYSQFEELRQLSLQKIGCIEHNGELRKLLYLTFQLLDQAAKICDELKIVSFKDTENLNRLEEYMKKYTQNMIYFALANPLVEVKIDPFNSTSSSAFAIQEVMVRDSSLYQRCLEDTKRSLKQIQCTQLILTEDSLLQMLTTGCKILLIQSQNLGQGLLQGEDGPTGRERTILVNSIKERYLSQSRIQASVDLLILAFPNSGSFVEQFAIIGIPNIIYFDKEGLEQDLIEQWCHQLIKKVSFTNDSLKDIIQDLENASESEDIGEVALKPKYYSKDENYKVLIEGDILLQHTSSKRDKGKVIQMQEQEPDFAIGMSSTMYQLYELLERDDERIITISGPSGIGKSSLVKEFNYYYRFTRGQFKSKDARQLLLIDLREELTANDVQNRIVEIGMRVDDSKMSQPPILIIDSLDTYPQELHNILSLFYLRENMTIIFVTRKELTISSDIFLLKLNVYDLPVRPLSIAQSLIFVHKMMAQLRKRDGEAFEGDIQELVRKYIKNFYGVPQKLFNLSRHMYQQEKVGKLVELEYLFAIGDDEADSSGYSLLEYASFYHKEYGMKDEEVKQPSTARRSTLIFRNPAQMHLQSPIMPTMQPLSISSLGKSKSTKESFNMLQKYGHSQQASGPTEGKISVLNQQLGNFDTQSFSSTSSNKFKRNIANVKVKEEVAKQVPITEESKE</sequence>
<dbReference type="SMART" id="SM00382">
    <property type="entry name" value="AAA"/>
    <property type="match status" value="2"/>
</dbReference>
<dbReference type="OrthoDB" id="435892at2759"/>
<organism evidence="3 4">
    <name type="scientific">Halteria grandinella</name>
    <dbReference type="NCBI Taxonomy" id="5974"/>
    <lineage>
        <taxon>Eukaryota</taxon>
        <taxon>Sar</taxon>
        <taxon>Alveolata</taxon>
        <taxon>Ciliophora</taxon>
        <taxon>Intramacronucleata</taxon>
        <taxon>Spirotrichea</taxon>
        <taxon>Stichotrichia</taxon>
        <taxon>Sporadotrichida</taxon>
        <taxon>Halteriidae</taxon>
        <taxon>Halteria</taxon>
    </lineage>
</organism>
<name>A0A8J8TAR8_HALGN</name>